<sequence>MAYAEIVDVEKGFRKFEENEIKKATALIDEATVIIDAYAPKASNDVKKVVTCRMVRRAIGDGQETQTFPMGATQGSIGALGYTQSWTLNNGSVGELYLAKTEKQLLGIGNKLGSHSPLESLL</sequence>
<proteinExistence type="predicted"/>
<name>A0A412PAP2_9FIRM</name>
<protein>
    <recommendedName>
        <fullName evidence="3">Phage protein</fullName>
    </recommendedName>
</protein>
<reference evidence="1 2" key="1">
    <citation type="submission" date="2018-08" db="EMBL/GenBank/DDBJ databases">
        <title>A genome reference for cultivated species of the human gut microbiota.</title>
        <authorList>
            <person name="Zou Y."/>
            <person name="Xue W."/>
            <person name="Luo G."/>
        </authorList>
    </citation>
    <scope>NUCLEOTIDE SEQUENCE [LARGE SCALE GENOMIC DNA]</scope>
    <source>
        <strain evidence="1 2">AF18-46</strain>
    </source>
</reference>
<dbReference type="RefSeq" id="WP_118765335.1">
    <property type="nucleotide sequence ID" value="NZ_CABJCF010000005.1"/>
</dbReference>
<comment type="caution">
    <text evidence="1">The sequence shown here is derived from an EMBL/GenBank/DDBJ whole genome shotgun (WGS) entry which is preliminary data.</text>
</comment>
<evidence type="ECO:0000313" key="1">
    <source>
        <dbReference type="EMBL" id="RGT53667.1"/>
    </source>
</evidence>
<organism evidence="1 2">
    <name type="scientific">Solobacterium moorei</name>
    <dbReference type="NCBI Taxonomy" id="102148"/>
    <lineage>
        <taxon>Bacteria</taxon>
        <taxon>Bacillati</taxon>
        <taxon>Bacillota</taxon>
        <taxon>Erysipelotrichia</taxon>
        <taxon>Erysipelotrichales</taxon>
        <taxon>Erysipelotrichaceae</taxon>
        <taxon>Solobacterium</taxon>
    </lineage>
</organism>
<dbReference type="Proteomes" id="UP000284731">
    <property type="component" value="Unassembled WGS sequence"/>
</dbReference>
<evidence type="ECO:0008006" key="3">
    <source>
        <dbReference type="Google" id="ProtNLM"/>
    </source>
</evidence>
<gene>
    <name evidence="1" type="ORF">DWX20_09520</name>
</gene>
<dbReference type="AlphaFoldDB" id="A0A412PAP2"/>
<accession>A0A412PAP2</accession>
<dbReference type="EMBL" id="QRWX01000005">
    <property type="protein sequence ID" value="RGT53667.1"/>
    <property type="molecule type" value="Genomic_DNA"/>
</dbReference>
<evidence type="ECO:0000313" key="2">
    <source>
        <dbReference type="Proteomes" id="UP000284731"/>
    </source>
</evidence>